<dbReference type="AlphaFoldDB" id="A0A7J0EDJ7"/>
<sequence length="271" mass="30093">MADEVTQLPSLPQENPPSPEASPSIATPSPIERETNIMTKNELDLLKESHSFPSSIQIKLPEEDEIIASTHSGEVGKEPAWRISQQCQGMEEEILFHHERRREFSLGTSRDTRIPRVPRSWGIPGKFCNKLHVMSTVEQERLQAILDSISGGKHFIIKEVFESKFFSKCFKVATQSMASNEGNKGNNPPTGSATLIAGDGVNPTIPETNLDKLEFKLKHKIRAMSMRISLKKIAQKVGESNGKSSAIKSTPTKGVVIGEKRPREVFNILPQ</sequence>
<feature type="region of interest" description="Disordered" evidence="1">
    <location>
        <begin position="179"/>
        <end position="200"/>
    </location>
</feature>
<gene>
    <name evidence="2" type="ORF">Acr_03g0013050</name>
</gene>
<feature type="compositionally biased region" description="Polar residues" evidence="1">
    <location>
        <begin position="179"/>
        <end position="193"/>
    </location>
</feature>
<protein>
    <submittedName>
        <fullName evidence="2">Uncharacterized protein</fullName>
    </submittedName>
</protein>
<dbReference type="Proteomes" id="UP000585474">
    <property type="component" value="Unassembled WGS sequence"/>
</dbReference>
<feature type="region of interest" description="Disordered" evidence="1">
    <location>
        <begin position="1"/>
        <end position="34"/>
    </location>
</feature>
<evidence type="ECO:0000256" key="1">
    <source>
        <dbReference type="SAM" id="MobiDB-lite"/>
    </source>
</evidence>
<evidence type="ECO:0000313" key="2">
    <source>
        <dbReference type="EMBL" id="GFY84531.1"/>
    </source>
</evidence>
<dbReference type="OrthoDB" id="1837697at2759"/>
<evidence type="ECO:0000313" key="3">
    <source>
        <dbReference type="Proteomes" id="UP000585474"/>
    </source>
</evidence>
<name>A0A7J0EDJ7_9ERIC</name>
<proteinExistence type="predicted"/>
<dbReference type="EMBL" id="BJWL01000003">
    <property type="protein sequence ID" value="GFY84531.1"/>
    <property type="molecule type" value="Genomic_DNA"/>
</dbReference>
<keyword evidence="3" id="KW-1185">Reference proteome</keyword>
<organism evidence="2 3">
    <name type="scientific">Actinidia rufa</name>
    <dbReference type="NCBI Taxonomy" id="165716"/>
    <lineage>
        <taxon>Eukaryota</taxon>
        <taxon>Viridiplantae</taxon>
        <taxon>Streptophyta</taxon>
        <taxon>Embryophyta</taxon>
        <taxon>Tracheophyta</taxon>
        <taxon>Spermatophyta</taxon>
        <taxon>Magnoliopsida</taxon>
        <taxon>eudicotyledons</taxon>
        <taxon>Gunneridae</taxon>
        <taxon>Pentapetalae</taxon>
        <taxon>asterids</taxon>
        <taxon>Ericales</taxon>
        <taxon>Actinidiaceae</taxon>
        <taxon>Actinidia</taxon>
    </lineage>
</organism>
<accession>A0A7J0EDJ7</accession>
<comment type="caution">
    <text evidence="2">The sequence shown here is derived from an EMBL/GenBank/DDBJ whole genome shotgun (WGS) entry which is preliminary data.</text>
</comment>
<reference evidence="2 3" key="1">
    <citation type="submission" date="2019-07" db="EMBL/GenBank/DDBJ databases">
        <title>De Novo Assembly of kiwifruit Actinidia rufa.</title>
        <authorList>
            <person name="Sugita-Konishi S."/>
            <person name="Sato K."/>
            <person name="Mori E."/>
            <person name="Abe Y."/>
            <person name="Kisaki G."/>
            <person name="Hamano K."/>
            <person name="Suezawa K."/>
            <person name="Otani M."/>
            <person name="Fukuda T."/>
            <person name="Manabe T."/>
            <person name="Gomi K."/>
            <person name="Tabuchi M."/>
            <person name="Akimitsu K."/>
            <person name="Kataoka I."/>
        </authorList>
    </citation>
    <scope>NUCLEOTIDE SEQUENCE [LARGE SCALE GENOMIC DNA]</scope>
    <source>
        <strain evidence="3">cv. Fuchu</strain>
    </source>
</reference>